<evidence type="ECO:0000256" key="1">
    <source>
        <dbReference type="SAM" id="MobiDB-lite"/>
    </source>
</evidence>
<gene>
    <name evidence="2" type="ORF">PLEPLA_LOCUS43397</name>
</gene>
<reference evidence="2" key="1">
    <citation type="submission" date="2020-03" db="EMBL/GenBank/DDBJ databases">
        <authorList>
            <person name="Weist P."/>
        </authorList>
    </citation>
    <scope>NUCLEOTIDE SEQUENCE</scope>
</reference>
<evidence type="ECO:0000313" key="3">
    <source>
        <dbReference type="Proteomes" id="UP001153269"/>
    </source>
</evidence>
<dbReference type="AlphaFoldDB" id="A0A9N7VNR3"/>
<comment type="caution">
    <text evidence="2">The sequence shown here is derived from an EMBL/GenBank/DDBJ whole genome shotgun (WGS) entry which is preliminary data.</text>
</comment>
<protein>
    <submittedName>
        <fullName evidence="2">Uncharacterized protein</fullName>
    </submittedName>
</protein>
<keyword evidence="3" id="KW-1185">Reference proteome</keyword>
<name>A0A9N7VNR3_PLEPL</name>
<feature type="compositionally biased region" description="Basic and acidic residues" evidence="1">
    <location>
        <begin position="14"/>
        <end position="26"/>
    </location>
</feature>
<accession>A0A9N7VNR3</accession>
<dbReference type="Proteomes" id="UP001153269">
    <property type="component" value="Unassembled WGS sequence"/>
</dbReference>
<sequence length="111" mass="11372">MTARPGPMGGDNTEGERERGGTSERARNRRTAGEPGRGDGVGVTVGGVRAAGSVVWRSPSSFPLSPRVSSRLNSAAGVLHSCTGLVVAWGWLIPVAQGAHFSALVQGFTGD</sequence>
<feature type="region of interest" description="Disordered" evidence="1">
    <location>
        <begin position="1"/>
        <end position="44"/>
    </location>
</feature>
<proteinExistence type="predicted"/>
<evidence type="ECO:0000313" key="2">
    <source>
        <dbReference type="EMBL" id="CAB1455616.1"/>
    </source>
</evidence>
<organism evidence="2 3">
    <name type="scientific">Pleuronectes platessa</name>
    <name type="common">European plaice</name>
    <dbReference type="NCBI Taxonomy" id="8262"/>
    <lineage>
        <taxon>Eukaryota</taxon>
        <taxon>Metazoa</taxon>
        <taxon>Chordata</taxon>
        <taxon>Craniata</taxon>
        <taxon>Vertebrata</taxon>
        <taxon>Euteleostomi</taxon>
        <taxon>Actinopterygii</taxon>
        <taxon>Neopterygii</taxon>
        <taxon>Teleostei</taxon>
        <taxon>Neoteleostei</taxon>
        <taxon>Acanthomorphata</taxon>
        <taxon>Carangaria</taxon>
        <taxon>Pleuronectiformes</taxon>
        <taxon>Pleuronectoidei</taxon>
        <taxon>Pleuronectidae</taxon>
        <taxon>Pleuronectes</taxon>
    </lineage>
</organism>
<dbReference type="EMBL" id="CADEAL010004264">
    <property type="protein sequence ID" value="CAB1455616.1"/>
    <property type="molecule type" value="Genomic_DNA"/>
</dbReference>